<dbReference type="AlphaFoldDB" id="D2A398"/>
<evidence type="ECO:0000256" key="1">
    <source>
        <dbReference type="SAM" id="SignalP"/>
    </source>
</evidence>
<feature type="signal peptide" evidence="1">
    <location>
        <begin position="1"/>
        <end position="18"/>
    </location>
</feature>
<feature type="chain" id="PRO_5003028762" description="TIL domain-containing protein" evidence="1">
    <location>
        <begin position="19"/>
        <end position="84"/>
    </location>
</feature>
<proteinExistence type="predicted"/>
<keyword evidence="3" id="KW-1185">Reference proteome</keyword>
<gene>
    <name evidence="2" type="primary">AUGUSTUS-3.0.2_07946</name>
    <name evidence="2" type="ORF">TcasGA2_TC007946</name>
</gene>
<name>D2A398_TRICA</name>
<dbReference type="InParanoid" id="D2A398"/>
<protein>
    <recommendedName>
        <fullName evidence="4">TIL domain-containing protein</fullName>
    </recommendedName>
</protein>
<keyword evidence="1" id="KW-0732">Signal</keyword>
<organism evidence="2 3">
    <name type="scientific">Tribolium castaneum</name>
    <name type="common">Red flour beetle</name>
    <dbReference type="NCBI Taxonomy" id="7070"/>
    <lineage>
        <taxon>Eukaryota</taxon>
        <taxon>Metazoa</taxon>
        <taxon>Ecdysozoa</taxon>
        <taxon>Arthropoda</taxon>
        <taxon>Hexapoda</taxon>
        <taxon>Insecta</taxon>
        <taxon>Pterygota</taxon>
        <taxon>Neoptera</taxon>
        <taxon>Endopterygota</taxon>
        <taxon>Coleoptera</taxon>
        <taxon>Polyphaga</taxon>
        <taxon>Cucujiformia</taxon>
        <taxon>Tenebrionidae</taxon>
        <taxon>Tenebrionidae incertae sedis</taxon>
        <taxon>Tribolium</taxon>
    </lineage>
</organism>
<evidence type="ECO:0000313" key="3">
    <source>
        <dbReference type="Proteomes" id="UP000007266"/>
    </source>
</evidence>
<dbReference type="EMBL" id="KQ971338">
    <property type="protein sequence ID" value="EFA02282.1"/>
    <property type="molecule type" value="Genomic_DNA"/>
</dbReference>
<dbReference type="InterPro" id="IPR036084">
    <property type="entry name" value="Ser_inhib-like_sf"/>
</dbReference>
<reference evidence="2 3" key="2">
    <citation type="journal article" date="2010" name="Nucleic Acids Res.">
        <title>BeetleBase in 2010: revisions to provide comprehensive genomic information for Tribolium castaneum.</title>
        <authorList>
            <person name="Kim H.S."/>
            <person name="Murphy T."/>
            <person name="Xia J."/>
            <person name="Caragea D."/>
            <person name="Park Y."/>
            <person name="Beeman R.W."/>
            <person name="Lorenzen M.D."/>
            <person name="Butcher S."/>
            <person name="Manak J.R."/>
            <person name="Brown S.J."/>
        </authorList>
    </citation>
    <scope>GENOME REANNOTATION</scope>
    <source>
        <strain evidence="2 3">Georgia GA2</strain>
    </source>
</reference>
<dbReference type="Gene3D" id="2.10.25.10">
    <property type="entry name" value="Laminin"/>
    <property type="match status" value="1"/>
</dbReference>
<reference evidence="2 3" key="1">
    <citation type="journal article" date="2008" name="Nature">
        <title>The genome of the model beetle and pest Tribolium castaneum.</title>
        <authorList>
            <consortium name="Tribolium Genome Sequencing Consortium"/>
            <person name="Richards S."/>
            <person name="Gibbs R.A."/>
            <person name="Weinstock G.M."/>
            <person name="Brown S.J."/>
            <person name="Denell R."/>
            <person name="Beeman R.W."/>
            <person name="Gibbs R."/>
            <person name="Beeman R.W."/>
            <person name="Brown S.J."/>
            <person name="Bucher G."/>
            <person name="Friedrich M."/>
            <person name="Grimmelikhuijzen C.J."/>
            <person name="Klingler M."/>
            <person name="Lorenzen M."/>
            <person name="Richards S."/>
            <person name="Roth S."/>
            <person name="Schroder R."/>
            <person name="Tautz D."/>
            <person name="Zdobnov E.M."/>
            <person name="Muzny D."/>
            <person name="Gibbs R.A."/>
            <person name="Weinstock G.M."/>
            <person name="Attaway T."/>
            <person name="Bell S."/>
            <person name="Buhay C.J."/>
            <person name="Chandrabose M.N."/>
            <person name="Chavez D."/>
            <person name="Clerk-Blankenburg K.P."/>
            <person name="Cree A."/>
            <person name="Dao M."/>
            <person name="Davis C."/>
            <person name="Chacko J."/>
            <person name="Dinh H."/>
            <person name="Dugan-Rocha S."/>
            <person name="Fowler G."/>
            <person name="Garner T.T."/>
            <person name="Garnes J."/>
            <person name="Gnirke A."/>
            <person name="Hawes A."/>
            <person name="Hernandez J."/>
            <person name="Hines S."/>
            <person name="Holder M."/>
            <person name="Hume J."/>
            <person name="Jhangiani S.N."/>
            <person name="Joshi V."/>
            <person name="Khan Z.M."/>
            <person name="Jackson L."/>
            <person name="Kovar C."/>
            <person name="Kowis A."/>
            <person name="Lee S."/>
            <person name="Lewis L.R."/>
            <person name="Margolis J."/>
            <person name="Morgan M."/>
            <person name="Nazareth L.V."/>
            <person name="Nguyen N."/>
            <person name="Okwuonu G."/>
            <person name="Parker D."/>
            <person name="Richards S."/>
            <person name="Ruiz S.J."/>
            <person name="Santibanez J."/>
            <person name="Savard J."/>
            <person name="Scherer S.E."/>
            <person name="Schneider B."/>
            <person name="Sodergren E."/>
            <person name="Tautz D."/>
            <person name="Vattahil S."/>
            <person name="Villasana D."/>
            <person name="White C.S."/>
            <person name="Wright R."/>
            <person name="Park Y."/>
            <person name="Beeman R.W."/>
            <person name="Lord J."/>
            <person name="Oppert B."/>
            <person name="Lorenzen M."/>
            <person name="Brown S."/>
            <person name="Wang L."/>
            <person name="Savard J."/>
            <person name="Tautz D."/>
            <person name="Richards S."/>
            <person name="Weinstock G."/>
            <person name="Gibbs R.A."/>
            <person name="Liu Y."/>
            <person name="Worley K."/>
            <person name="Weinstock G."/>
            <person name="Elsik C.G."/>
            <person name="Reese J.T."/>
            <person name="Elhaik E."/>
            <person name="Landan G."/>
            <person name="Graur D."/>
            <person name="Arensburger P."/>
            <person name="Atkinson P."/>
            <person name="Beeman R.W."/>
            <person name="Beidler J."/>
            <person name="Brown S.J."/>
            <person name="Demuth J.P."/>
            <person name="Drury D.W."/>
            <person name="Du Y.Z."/>
            <person name="Fujiwara H."/>
            <person name="Lorenzen M."/>
            <person name="Maselli V."/>
            <person name="Osanai M."/>
            <person name="Park Y."/>
            <person name="Robertson H.M."/>
            <person name="Tu Z."/>
            <person name="Wang J.J."/>
            <person name="Wang S."/>
            <person name="Richards S."/>
            <person name="Song H."/>
            <person name="Zhang L."/>
            <person name="Sodergren E."/>
            <person name="Werner D."/>
            <person name="Stanke M."/>
            <person name="Morgenstern B."/>
            <person name="Solovyev V."/>
            <person name="Kosarev P."/>
            <person name="Brown G."/>
            <person name="Chen H.C."/>
            <person name="Ermolaeva O."/>
            <person name="Hlavina W."/>
            <person name="Kapustin Y."/>
            <person name="Kiryutin B."/>
            <person name="Kitts P."/>
            <person name="Maglott D."/>
            <person name="Pruitt K."/>
            <person name="Sapojnikov V."/>
            <person name="Souvorov A."/>
            <person name="Mackey A.J."/>
            <person name="Waterhouse R.M."/>
            <person name="Wyder S."/>
            <person name="Zdobnov E.M."/>
            <person name="Zdobnov E.M."/>
            <person name="Wyder S."/>
            <person name="Kriventseva E.V."/>
            <person name="Kadowaki T."/>
            <person name="Bork P."/>
            <person name="Aranda M."/>
            <person name="Bao R."/>
            <person name="Beermann A."/>
            <person name="Berns N."/>
            <person name="Bolognesi R."/>
            <person name="Bonneton F."/>
            <person name="Bopp D."/>
            <person name="Brown S.J."/>
            <person name="Bucher G."/>
            <person name="Butts T."/>
            <person name="Chaumot A."/>
            <person name="Denell R.E."/>
            <person name="Ferrier D.E."/>
            <person name="Friedrich M."/>
            <person name="Gordon C.M."/>
            <person name="Jindra M."/>
            <person name="Klingler M."/>
            <person name="Lan Q."/>
            <person name="Lattorff H.M."/>
            <person name="Laudet V."/>
            <person name="von Levetsow C."/>
            <person name="Liu Z."/>
            <person name="Lutz R."/>
            <person name="Lynch J.A."/>
            <person name="da Fonseca R.N."/>
            <person name="Posnien N."/>
            <person name="Reuter R."/>
            <person name="Roth S."/>
            <person name="Savard J."/>
            <person name="Schinko J.B."/>
            <person name="Schmitt C."/>
            <person name="Schoppmeier M."/>
            <person name="Schroder R."/>
            <person name="Shippy T.D."/>
            <person name="Simonnet F."/>
            <person name="Marques-Souza H."/>
            <person name="Tautz D."/>
            <person name="Tomoyasu Y."/>
            <person name="Trauner J."/>
            <person name="Van der Zee M."/>
            <person name="Vervoort M."/>
            <person name="Wittkopp N."/>
            <person name="Wimmer E.A."/>
            <person name="Yang X."/>
            <person name="Jones A.K."/>
            <person name="Sattelle D.B."/>
            <person name="Ebert P.R."/>
            <person name="Nelson D."/>
            <person name="Scott J.G."/>
            <person name="Beeman R.W."/>
            <person name="Muthukrishnan S."/>
            <person name="Kramer K.J."/>
            <person name="Arakane Y."/>
            <person name="Beeman R.W."/>
            <person name="Zhu Q."/>
            <person name="Hogenkamp D."/>
            <person name="Dixit R."/>
            <person name="Oppert B."/>
            <person name="Jiang H."/>
            <person name="Zou Z."/>
            <person name="Marshall J."/>
            <person name="Elpidina E."/>
            <person name="Vinokurov K."/>
            <person name="Oppert C."/>
            <person name="Zou Z."/>
            <person name="Evans J."/>
            <person name="Lu Z."/>
            <person name="Zhao P."/>
            <person name="Sumathipala N."/>
            <person name="Altincicek B."/>
            <person name="Vilcinskas A."/>
            <person name="Williams M."/>
            <person name="Hultmark D."/>
            <person name="Hetru C."/>
            <person name="Jiang H."/>
            <person name="Grimmelikhuijzen C.J."/>
            <person name="Hauser F."/>
            <person name="Cazzamali G."/>
            <person name="Williamson M."/>
            <person name="Park Y."/>
            <person name="Li B."/>
            <person name="Tanaka Y."/>
            <person name="Predel R."/>
            <person name="Neupert S."/>
            <person name="Schachtner J."/>
            <person name="Verleyen P."/>
            <person name="Raible F."/>
            <person name="Bork P."/>
            <person name="Friedrich M."/>
            <person name="Walden K.K."/>
            <person name="Robertson H.M."/>
            <person name="Angeli S."/>
            <person name="Foret S."/>
            <person name="Bucher G."/>
            <person name="Schuetz S."/>
            <person name="Maleszka R."/>
            <person name="Wimmer E.A."/>
            <person name="Beeman R.W."/>
            <person name="Lorenzen M."/>
            <person name="Tomoyasu Y."/>
            <person name="Miller S.C."/>
            <person name="Grossmann D."/>
            <person name="Bucher G."/>
        </authorList>
    </citation>
    <scope>NUCLEOTIDE SEQUENCE [LARGE SCALE GENOMIC DNA]</scope>
    <source>
        <strain evidence="2 3">Georgia GA2</strain>
    </source>
</reference>
<accession>D2A398</accession>
<evidence type="ECO:0000313" key="2">
    <source>
        <dbReference type="EMBL" id="EFA02282.1"/>
    </source>
</evidence>
<evidence type="ECO:0008006" key="4">
    <source>
        <dbReference type="Google" id="ProtNLM"/>
    </source>
</evidence>
<sequence length="84" mass="9509">MDVKNFAFLVAFAVAVQAAPTCPLNEEIRDGGFDCQTCQNYAVVFCMALHEKKCYCKDGYVRDNDNDNQCVQTVNCTIKYFNFS</sequence>
<dbReference type="SUPFAM" id="SSF57567">
    <property type="entry name" value="Serine protease inhibitors"/>
    <property type="match status" value="1"/>
</dbReference>
<dbReference type="PhylomeDB" id="D2A398"/>
<dbReference type="HOGENOM" id="CLU_2530394_0_0_1"/>
<dbReference type="Proteomes" id="UP000007266">
    <property type="component" value="Linkage group 4"/>
</dbReference>